<feature type="chain" id="PRO_5022769080" evidence="7">
    <location>
        <begin position="24"/>
        <end position="1079"/>
    </location>
</feature>
<dbReference type="SUPFAM" id="SSF56935">
    <property type="entry name" value="Porins"/>
    <property type="match status" value="1"/>
</dbReference>
<evidence type="ECO:0000256" key="1">
    <source>
        <dbReference type="ARBA" id="ARBA00004571"/>
    </source>
</evidence>
<evidence type="ECO:0000256" key="4">
    <source>
        <dbReference type="ARBA" id="ARBA00022692"/>
    </source>
</evidence>
<name>A0A5C8J0W1_9BACT</name>
<dbReference type="AlphaFoldDB" id="A0A5C8J0W1"/>
<dbReference type="InterPro" id="IPR008969">
    <property type="entry name" value="CarboxyPept-like_regulatory"/>
</dbReference>
<protein>
    <submittedName>
        <fullName evidence="10">TonB-dependent receptor</fullName>
    </submittedName>
</protein>
<dbReference type="SUPFAM" id="SSF49464">
    <property type="entry name" value="Carboxypeptidase regulatory domain-like"/>
    <property type="match status" value="1"/>
</dbReference>
<feature type="domain" description="TonB-dependent receptor plug" evidence="8">
    <location>
        <begin position="136"/>
        <end position="241"/>
    </location>
</feature>
<keyword evidence="4" id="KW-0812">Transmembrane</keyword>
<dbReference type="Gene3D" id="2.60.40.1120">
    <property type="entry name" value="Carboxypeptidase-like, regulatory domain"/>
    <property type="match status" value="1"/>
</dbReference>
<dbReference type="InterPro" id="IPR036942">
    <property type="entry name" value="Beta-barrel_TonB_sf"/>
</dbReference>
<dbReference type="Gene3D" id="2.40.170.20">
    <property type="entry name" value="TonB-dependent receptor, beta-barrel domain"/>
    <property type="match status" value="1"/>
</dbReference>
<keyword evidence="6" id="KW-0998">Cell outer membrane</keyword>
<evidence type="ECO:0000259" key="9">
    <source>
        <dbReference type="Pfam" id="PF25183"/>
    </source>
</evidence>
<dbReference type="Proteomes" id="UP000321926">
    <property type="component" value="Unassembled WGS sequence"/>
</dbReference>
<evidence type="ECO:0000259" key="8">
    <source>
        <dbReference type="Pfam" id="PF07715"/>
    </source>
</evidence>
<dbReference type="RefSeq" id="WP_147923763.1">
    <property type="nucleotide sequence ID" value="NZ_VRTY01000117.1"/>
</dbReference>
<organism evidence="10 11">
    <name type="scientific">Pontibacter qinzhouensis</name>
    <dbReference type="NCBI Taxonomy" id="2603253"/>
    <lineage>
        <taxon>Bacteria</taxon>
        <taxon>Pseudomonadati</taxon>
        <taxon>Bacteroidota</taxon>
        <taxon>Cytophagia</taxon>
        <taxon>Cytophagales</taxon>
        <taxon>Hymenobacteraceae</taxon>
        <taxon>Pontibacter</taxon>
    </lineage>
</organism>
<comment type="subcellular location">
    <subcellularLocation>
        <location evidence="1">Cell outer membrane</location>
        <topology evidence="1">Multi-pass membrane protein</topology>
    </subcellularLocation>
</comment>
<dbReference type="GO" id="GO:0015344">
    <property type="term" value="F:siderophore uptake transmembrane transporter activity"/>
    <property type="evidence" value="ECO:0007669"/>
    <property type="project" value="TreeGrafter"/>
</dbReference>
<evidence type="ECO:0000256" key="5">
    <source>
        <dbReference type="ARBA" id="ARBA00023136"/>
    </source>
</evidence>
<keyword evidence="11" id="KW-1185">Reference proteome</keyword>
<dbReference type="GO" id="GO:0009279">
    <property type="term" value="C:cell outer membrane"/>
    <property type="evidence" value="ECO:0007669"/>
    <property type="project" value="UniProtKB-SubCell"/>
</dbReference>
<accession>A0A5C8J0W1</accession>
<evidence type="ECO:0000256" key="2">
    <source>
        <dbReference type="ARBA" id="ARBA00022448"/>
    </source>
</evidence>
<proteinExistence type="predicted"/>
<dbReference type="Pfam" id="PF25183">
    <property type="entry name" value="OMP_b-brl_4"/>
    <property type="match status" value="2"/>
</dbReference>
<dbReference type="InterPro" id="IPR012910">
    <property type="entry name" value="Plug_dom"/>
</dbReference>
<feature type="domain" description="TonB-dependent transporter Oar-like beta-barrel" evidence="9">
    <location>
        <begin position="244"/>
        <end position="320"/>
    </location>
</feature>
<keyword evidence="5" id="KW-0472">Membrane</keyword>
<evidence type="ECO:0000256" key="7">
    <source>
        <dbReference type="SAM" id="SignalP"/>
    </source>
</evidence>
<keyword evidence="7" id="KW-0732">Signal</keyword>
<keyword evidence="2" id="KW-0813">Transport</keyword>
<evidence type="ECO:0000313" key="11">
    <source>
        <dbReference type="Proteomes" id="UP000321926"/>
    </source>
</evidence>
<dbReference type="PANTHER" id="PTHR30069:SF46">
    <property type="entry name" value="OAR PROTEIN"/>
    <property type="match status" value="1"/>
</dbReference>
<dbReference type="GO" id="GO:0044718">
    <property type="term" value="P:siderophore transmembrane transport"/>
    <property type="evidence" value="ECO:0007669"/>
    <property type="project" value="TreeGrafter"/>
</dbReference>
<keyword evidence="3" id="KW-1134">Transmembrane beta strand</keyword>
<dbReference type="InterPro" id="IPR039426">
    <property type="entry name" value="TonB-dep_rcpt-like"/>
</dbReference>
<dbReference type="Pfam" id="PF07715">
    <property type="entry name" value="Plug"/>
    <property type="match status" value="1"/>
</dbReference>
<comment type="caution">
    <text evidence="10">The sequence shown here is derived from an EMBL/GenBank/DDBJ whole genome shotgun (WGS) entry which is preliminary data.</text>
</comment>
<keyword evidence="10" id="KW-0675">Receptor</keyword>
<evidence type="ECO:0000313" key="10">
    <source>
        <dbReference type="EMBL" id="TXK27403.1"/>
    </source>
</evidence>
<dbReference type="EMBL" id="VRTY01000117">
    <property type="protein sequence ID" value="TXK27403.1"/>
    <property type="molecule type" value="Genomic_DNA"/>
</dbReference>
<dbReference type="InterPro" id="IPR057601">
    <property type="entry name" value="Oar-like_b-barrel"/>
</dbReference>
<evidence type="ECO:0000256" key="3">
    <source>
        <dbReference type="ARBA" id="ARBA00022452"/>
    </source>
</evidence>
<sequence length="1079" mass="118504">MKNIYLRIALALALILPIQLSWGQGSTTASLSGVVRDNNGEELPGATVVAIHTPTNTQYASPTNTQGRFNIQNMRVGGPYTITVSFVGFQDRVTENISLTLGQTLNLNLTLNPSSLSLNQVEVVSDRDNIINGNRTGAATTIRSEQIATLPTVSRQINDFVRLTPQADIKGTSISIAGINNRFNQLTIDGAVSNDVFGLSGTGTNGGSTGTSPISLDAIEQFNVQIAPFDVRLGGFAGGGISAVTRSGTNDFSGSAYYFTRNQNLAGKTPGGLLGEGQSGTRFADFSEKQYGFRIGGPIIKDKLFFFLNAEKTSSTTPRSFAPGEPSSEITLEEAQRVAARALALGYDPGSFGEQNETSASEKLFGRLDWNLSEKHKLTARYSYTFGETVQISRTPRALTFSNGGILRESTTNSAVIELNSRFSNSISNNFVAGYTRVREPRTAPGAPFPRVFIDLGGSRSISLGTEAFSTVNQLDQNIFTLTDNVTIFKGKHTITVGTHNELYDMYNAFIGNAYGDYRFTNSPATNLNPATNLPYTAIENFERGIASGYTYQYSRTSDPREGAKFKAMQLGFYGQDEFQVTDNLNLTAGLRLDVPIYLDEPMENEDFNNSVLAQRYDVRTNRMPKPAFMWSPRLGFNWDVKGDRTTQVRGGTGIFTSRFPFVWAGGAFTQSGVLLDQNRLSTANNAAPAIAFNPDPFNQTKRTTVSQPGGNITVLASDFKVPQIFRTNIAIDQQLPLGVIGTAEFLYSKNLNSFNFRNINLVEPSGNMEGADNRTLYPATNTRVLPNYTEVVYIENVNKGYSWTATAQLQKSFENGFYGSLAYSYTESKDLNPGTSSQNQSNYYRVASVNGSNNLTVGNSPFNVGSRIVGAVSYRKEYLSKLATAVSLFYTGQSGTPFSYTVRGDLNRSTFSTSTSDYVSLIYIPRDASEIRFAGTDAEQAAQWAAFNTFIENNEYLADRRGQYAERNGVRTPFTHQFDVKLSQDIFTDIAGKRNTLQFTIDILNVGNLINKNWGERYGYGSSYFDNTFQILDLDRFEGNTPVYKFARRGTDLPYTISDAPIGGSRWVGQIGLRYIFN</sequence>
<feature type="signal peptide" evidence="7">
    <location>
        <begin position="1"/>
        <end position="23"/>
    </location>
</feature>
<gene>
    <name evidence="10" type="ORF">FVR03_21140</name>
</gene>
<reference evidence="10 11" key="1">
    <citation type="submission" date="2019-08" db="EMBL/GenBank/DDBJ databases">
        <authorList>
            <person name="Shi S."/>
        </authorList>
    </citation>
    <scope>NUCLEOTIDE SEQUENCE [LARGE SCALE GENOMIC DNA]</scope>
    <source>
        <strain evidence="10 11">GY10130</strain>
    </source>
</reference>
<dbReference type="OrthoDB" id="9768147at2"/>
<feature type="domain" description="TonB-dependent transporter Oar-like beta-barrel" evidence="9">
    <location>
        <begin position="354"/>
        <end position="1012"/>
    </location>
</feature>
<dbReference type="Pfam" id="PF13620">
    <property type="entry name" value="CarboxypepD_reg"/>
    <property type="match status" value="1"/>
</dbReference>
<evidence type="ECO:0000256" key="6">
    <source>
        <dbReference type="ARBA" id="ARBA00023237"/>
    </source>
</evidence>
<dbReference type="PANTHER" id="PTHR30069">
    <property type="entry name" value="TONB-DEPENDENT OUTER MEMBRANE RECEPTOR"/>
    <property type="match status" value="1"/>
</dbReference>